<feature type="transmembrane region" description="Helical" evidence="8">
    <location>
        <begin position="224"/>
        <end position="241"/>
    </location>
</feature>
<reference evidence="10 11" key="2">
    <citation type="submission" date="2022-06" db="EMBL/GenBank/DDBJ databases">
        <title>Staphylococcus hominis ShoR14 genome sequence.</title>
        <authorList>
            <person name="Yeo C.C."/>
            <person name="Chew C.H."/>
            <person name="Che Hamzah A.M."/>
            <person name="Al-Trad E.I."/>
        </authorList>
    </citation>
    <scope>NUCLEOTIDE SEQUENCE [LARGE SCALE GENOMIC DNA]</scope>
    <source>
        <strain evidence="10 11">ShoR14</strain>
    </source>
</reference>
<accession>A0A3S7GVE9</accession>
<dbReference type="EMBL" id="JAGHKT020000005">
    <property type="protein sequence ID" value="MCM5672150.1"/>
    <property type="molecule type" value="Genomic_DNA"/>
</dbReference>
<feature type="transmembrane region" description="Helical" evidence="8">
    <location>
        <begin position="248"/>
        <end position="266"/>
    </location>
</feature>
<dbReference type="PANTHER" id="PTHR10464">
    <property type="entry name" value="UREA TRANSPORTER"/>
    <property type="match status" value="1"/>
</dbReference>
<dbReference type="GO" id="GO:0015204">
    <property type="term" value="F:urea transmembrane transporter activity"/>
    <property type="evidence" value="ECO:0007669"/>
    <property type="project" value="InterPro"/>
</dbReference>
<keyword evidence="5 8" id="KW-1133">Transmembrane helix</keyword>
<keyword evidence="4 8" id="KW-0812">Transmembrane</keyword>
<evidence type="ECO:0000256" key="7">
    <source>
        <dbReference type="PIRSR" id="PIRSR016502-1"/>
    </source>
</evidence>
<dbReference type="PIRSF" id="PIRSF016502">
    <property type="entry name" value="Urea_transporter"/>
    <property type="match status" value="1"/>
</dbReference>
<feature type="transmembrane region" description="Helical" evidence="8">
    <location>
        <begin position="173"/>
        <end position="191"/>
    </location>
</feature>
<proteinExistence type="inferred from homology"/>
<reference evidence="9" key="1">
    <citation type="submission" date="2016-02" db="EMBL/GenBank/DDBJ databases">
        <title>Genomic sequence of a clinical Staphylococcus hominis isolate.</title>
        <authorList>
            <person name="McClure J.M."/>
            <person name="Zhang K."/>
        </authorList>
    </citation>
    <scope>NUCLEOTIDE SEQUENCE</scope>
    <source>
        <strain evidence="9">C34847</strain>
    </source>
</reference>
<evidence type="ECO:0000256" key="3">
    <source>
        <dbReference type="ARBA" id="ARBA00022475"/>
    </source>
</evidence>
<evidence type="ECO:0000256" key="8">
    <source>
        <dbReference type="SAM" id="Phobius"/>
    </source>
</evidence>
<dbReference type="RefSeq" id="WP_017175514.1">
    <property type="nucleotide sequence ID" value="NZ_CP014107.1"/>
</dbReference>
<dbReference type="AlphaFoldDB" id="A0A3S7GVE9"/>
<dbReference type="InterPro" id="IPR004937">
    <property type="entry name" value="Urea_transporter"/>
</dbReference>
<dbReference type="PANTHER" id="PTHR10464:SF4">
    <property type="entry name" value="UREA TRANSPORTER"/>
    <property type="match status" value="1"/>
</dbReference>
<feature type="transmembrane region" description="Helical" evidence="8">
    <location>
        <begin position="72"/>
        <end position="100"/>
    </location>
</feature>
<dbReference type="InterPro" id="IPR017807">
    <property type="entry name" value="Urea_transporter_bac"/>
</dbReference>
<dbReference type="GO" id="GO:0005886">
    <property type="term" value="C:plasma membrane"/>
    <property type="evidence" value="ECO:0007669"/>
    <property type="project" value="UniProtKB-SubCell"/>
</dbReference>
<dbReference type="InterPro" id="IPR029020">
    <property type="entry name" value="Ammonium/urea_transptr"/>
</dbReference>
<protein>
    <submittedName>
        <fullName evidence="9">Urea transporter</fullName>
    </submittedName>
</protein>
<evidence type="ECO:0000313" key="9">
    <source>
        <dbReference type="EMBL" id="AVI06377.1"/>
    </source>
</evidence>
<evidence type="ECO:0000256" key="1">
    <source>
        <dbReference type="ARBA" id="ARBA00004651"/>
    </source>
</evidence>
<dbReference type="Proteomes" id="UP000665944">
    <property type="component" value="Unassembled WGS sequence"/>
</dbReference>
<evidence type="ECO:0000313" key="11">
    <source>
        <dbReference type="Proteomes" id="UP000665944"/>
    </source>
</evidence>
<name>A0A3S7GVE9_STAHO</name>
<comment type="similarity">
    <text evidence="2">Belongs to the urea transporter family.</text>
</comment>
<dbReference type="Gene3D" id="1.10.3430.10">
    <property type="entry name" value="Ammonium transporter AmtB like domains"/>
    <property type="match status" value="1"/>
</dbReference>
<dbReference type="NCBIfam" id="TIGR03441">
    <property type="entry name" value="urea_trans_yut"/>
    <property type="match status" value="1"/>
</dbReference>
<evidence type="ECO:0000256" key="6">
    <source>
        <dbReference type="ARBA" id="ARBA00023136"/>
    </source>
</evidence>
<dbReference type="EMBL" id="CP014567">
    <property type="protein sequence ID" value="AVI06377.1"/>
    <property type="molecule type" value="Genomic_DNA"/>
</dbReference>
<feature type="transmembrane region" description="Helical" evidence="8">
    <location>
        <begin position="272"/>
        <end position="292"/>
    </location>
</feature>
<keyword evidence="6 8" id="KW-0472">Membrane</keyword>
<feature type="transmembrane region" description="Helical" evidence="8">
    <location>
        <begin position="198"/>
        <end position="218"/>
    </location>
</feature>
<keyword evidence="11" id="KW-1185">Reference proteome</keyword>
<comment type="subcellular location">
    <subcellularLocation>
        <location evidence="1">Cell membrane</location>
        <topology evidence="1">Multi-pass membrane protein</topology>
    </subcellularLocation>
</comment>
<evidence type="ECO:0000313" key="10">
    <source>
        <dbReference type="EMBL" id="MCM5672150.1"/>
    </source>
</evidence>
<evidence type="ECO:0000256" key="5">
    <source>
        <dbReference type="ARBA" id="ARBA00022989"/>
    </source>
</evidence>
<feature type="transmembrane region" description="Helical" evidence="8">
    <location>
        <begin position="21"/>
        <end position="52"/>
    </location>
</feature>
<evidence type="ECO:0000256" key="2">
    <source>
        <dbReference type="ARBA" id="ARBA00005914"/>
    </source>
</evidence>
<gene>
    <name evidence="10" type="primary">yut</name>
    <name evidence="9" type="ORF">AZE34_06285</name>
    <name evidence="10" type="ORF">J7T32_005120</name>
</gene>
<sequence>MKYVEIFLKNIAQVVFMNNKWSGLCILIGLFIANWKVGLGAAVGSLIALVLAPYFNYSEDEIHDGLAGYNSVLTAIGLALFLEVSLMNWIVLIVATTLTLPVGAAIREILKPYGLPMLTFPFVFMTWLILAMGMQFSKMHITIDILPTKIKHPDISHSHVNFISGMITNFSEIFLVTSMMGSLLIIIGIFIGSVKGGIYAIVSSILAVICITLLGGDYPTITDGLYGYNSILTGIALGATFKTKFNSILAVITGLLLTVVMHGALATTLAPIGLPIFTAPFIFATWLVMFAGKEQHEVKS</sequence>
<feature type="site" description="Important for channel permeability" evidence="7">
    <location>
        <position position="278"/>
    </location>
</feature>
<dbReference type="Pfam" id="PF03253">
    <property type="entry name" value="UT"/>
    <property type="match status" value="1"/>
</dbReference>
<organism evidence="9">
    <name type="scientific">Staphylococcus hominis</name>
    <dbReference type="NCBI Taxonomy" id="1290"/>
    <lineage>
        <taxon>Bacteria</taxon>
        <taxon>Bacillati</taxon>
        <taxon>Bacillota</taxon>
        <taxon>Bacilli</taxon>
        <taxon>Bacillales</taxon>
        <taxon>Staphylococcaceae</taxon>
        <taxon>Staphylococcus</taxon>
    </lineage>
</organism>
<feature type="transmembrane region" description="Helical" evidence="8">
    <location>
        <begin position="112"/>
        <end position="130"/>
    </location>
</feature>
<evidence type="ECO:0000256" key="4">
    <source>
        <dbReference type="ARBA" id="ARBA00022692"/>
    </source>
</evidence>
<keyword evidence="3" id="KW-1003">Cell membrane</keyword>